<evidence type="ECO:0000256" key="1">
    <source>
        <dbReference type="SAM" id="MobiDB-lite"/>
    </source>
</evidence>
<feature type="transmembrane region" description="Helical" evidence="2">
    <location>
        <begin position="48"/>
        <end position="67"/>
    </location>
</feature>
<evidence type="ECO:0000313" key="3">
    <source>
        <dbReference type="EMBL" id="KAK7022275.1"/>
    </source>
</evidence>
<keyword evidence="2" id="KW-0472">Membrane</keyword>
<name>A0AAW0B8E6_9AGAR</name>
<organism evidence="3 4">
    <name type="scientific">Favolaschia claudopus</name>
    <dbReference type="NCBI Taxonomy" id="2862362"/>
    <lineage>
        <taxon>Eukaryota</taxon>
        <taxon>Fungi</taxon>
        <taxon>Dikarya</taxon>
        <taxon>Basidiomycota</taxon>
        <taxon>Agaricomycotina</taxon>
        <taxon>Agaricomycetes</taxon>
        <taxon>Agaricomycetidae</taxon>
        <taxon>Agaricales</taxon>
        <taxon>Marasmiineae</taxon>
        <taxon>Mycenaceae</taxon>
        <taxon>Favolaschia</taxon>
    </lineage>
</organism>
<protein>
    <submittedName>
        <fullName evidence="3">Uncharacterized protein</fullName>
    </submittedName>
</protein>
<dbReference type="Proteomes" id="UP001362999">
    <property type="component" value="Unassembled WGS sequence"/>
</dbReference>
<dbReference type="EMBL" id="JAWWNJ010000037">
    <property type="protein sequence ID" value="KAK7022275.1"/>
    <property type="molecule type" value="Genomic_DNA"/>
</dbReference>
<feature type="region of interest" description="Disordered" evidence="1">
    <location>
        <begin position="142"/>
        <end position="193"/>
    </location>
</feature>
<sequence length="193" mass="20883">MNHFFPDANPLLPISMQYFQFQTREVYQNTPTSNCRQVLDLCLSESEVVLLIFFFLFAGGLLVLSVVRKFCALPTRNPQVSVESSISPPPYSSIGFAASQSHDIPLCKGSPIPPHDPFRVVAPSFNDSPLLNDGYFTRVSHPDPVAHRRRSSSGFGSGFGLGAGPSTAASPVLSDTPPHTPPPPPAYVRDSGL</sequence>
<comment type="caution">
    <text evidence="3">The sequence shown here is derived from an EMBL/GenBank/DDBJ whole genome shotgun (WGS) entry which is preliminary data.</text>
</comment>
<keyword evidence="4" id="KW-1185">Reference proteome</keyword>
<proteinExistence type="predicted"/>
<evidence type="ECO:0000256" key="2">
    <source>
        <dbReference type="SAM" id="Phobius"/>
    </source>
</evidence>
<keyword evidence="2" id="KW-1133">Transmembrane helix</keyword>
<accession>A0AAW0B8E6</accession>
<dbReference type="AlphaFoldDB" id="A0AAW0B8E6"/>
<keyword evidence="2" id="KW-0812">Transmembrane</keyword>
<gene>
    <name evidence="3" type="ORF">R3P38DRAFT_2960233</name>
</gene>
<reference evidence="3 4" key="1">
    <citation type="journal article" date="2024" name="J Genomics">
        <title>Draft genome sequencing and assembly of Favolaschia claudopus CIRM-BRFM 2984 isolated from oak limbs.</title>
        <authorList>
            <person name="Navarro D."/>
            <person name="Drula E."/>
            <person name="Chaduli D."/>
            <person name="Cazenave R."/>
            <person name="Ahrendt S."/>
            <person name="Wang J."/>
            <person name="Lipzen A."/>
            <person name="Daum C."/>
            <person name="Barry K."/>
            <person name="Grigoriev I.V."/>
            <person name="Favel A."/>
            <person name="Rosso M.N."/>
            <person name="Martin F."/>
        </authorList>
    </citation>
    <scope>NUCLEOTIDE SEQUENCE [LARGE SCALE GENOMIC DNA]</scope>
    <source>
        <strain evidence="3 4">CIRM-BRFM 2984</strain>
    </source>
</reference>
<evidence type="ECO:0000313" key="4">
    <source>
        <dbReference type="Proteomes" id="UP001362999"/>
    </source>
</evidence>